<name>A0ABM1J9V7_POLDO</name>
<feature type="compositionally biased region" description="Polar residues" evidence="1">
    <location>
        <begin position="186"/>
        <end position="210"/>
    </location>
</feature>
<proteinExistence type="predicted"/>
<feature type="region of interest" description="Disordered" evidence="1">
    <location>
        <begin position="144"/>
        <end position="210"/>
    </location>
</feature>
<evidence type="ECO:0000313" key="2">
    <source>
        <dbReference type="Proteomes" id="UP000694924"/>
    </source>
</evidence>
<sequence length="210" mass="24267">MAPTVCLPELSVVKSRENLYTCRQQRICRIIKGKQQRRKLKRLTNNIVENPIVEKSITTSSMKNYFYEDNHCHESVDINISSSNISTKLFTELKEQCDVIFPRCEGLFSIVVRTLALVRRNRILQERVNALRAETQDFIRSILNNPQNKHKQEEEEEEDTIERNNCKDATVSSSTEEIVLKPTLSHIPSSRNSSPDIVTSTCQSPWENED</sequence>
<keyword evidence="2" id="KW-1185">Reference proteome</keyword>
<evidence type="ECO:0000313" key="3">
    <source>
        <dbReference type="RefSeq" id="XP_015189245.1"/>
    </source>
</evidence>
<accession>A0ABM1J9V7</accession>
<dbReference type="Proteomes" id="UP000694924">
    <property type="component" value="Unplaced"/>
</dbReference>
<reference evidence="3" key="1">
    <citation type="submission" date="2025-08" db="UniProtKB">
        <authorList>
            <consortium name="RefSeq"/>
        </authorList>
    </citation>
    <scope>IDENTIFICATION</scope>
    <source>
        <tissue evidence="3">Whole body</tissue>
    </source>
</reference>
<gene>
    <name evidence="3" type="primary">LOC107073209</name>
</gene>
<evidence type="ECO:0000256" key="1">
    <source>
        <dbReference type="SAM" id="MobiDB-lite"/>
    </source>
</evidence>
<protein>
    <submittedName>
        <fullName evidence="3">Uncharacterized protein LOC107073209</fullName>
    </submittedName>
</protein>
<dbReference type="RefSeq" id="XP_015189245.1">
    <property type="nucleotide sequence ID" value="XM_015333759.1"/>
</dbReference>
<organism evidence="2 3">
    <name type="scientific">Polistes dominula</name>
    <name type="common">European paper wasp</name>
    <name type="synonym">Vespa dominula</name>
    <dbReference type="NCBI Taxonomy" id="743375"/>
    <lineage>
        <taxon>Eukaryota</taxon>
        <taxon>Metazoa</taxon>
        <taxon>Ecdysozoa</taxon>
        <taxon>Arthropoda</taxon>
        <taxon>Hexapoda</taxon>
        <taxon>Insecta</taxon>
        <taxon>Pterygota</taxon>
        <taxon>Neoptera</taxon>
        <taxon>Endopterygota</taxon>
        <taxon>Hymenoptera</taxon>
        <taxon>Apocrita</taxon>
        <taxon>Aculeata</taxon>
        <taxon>Vespoidea</taxon>
        <taxon>Vespidae</taxon>
        <taxon>Polistinae</taxon>
        <taxon>Polistini</taxon>
        <taxon>Polistes</taxon>
    </lineage>
</organism>
<dbReference type="GeneID" id="107073209"/>